<sequence length="146" mass="16312">MQFRSAHRRSLAARRRETHPWHQRSARVQRRHGNGGDVLVETIEVRRGQSTTDTDGNPIQGKPARVGTFQAMVAPTSTTDQTEENASPQTTEYTIHIRGNQPTGIQATDLIKVRGRLLPVKGKPQVWDNLHGRHIGDVIIVGEREG</sequence>
<proteinExistence type="predicted"/>
<accession>A0AAQ0RVJ5</accession>
<evidence type="ECO:0000256" key="1">
    <source>
        <dbReference type="SAM" id="MobiDB-lite"/>
    </source>
</evidence>
<dbReference type="Gene3D" id="2.40.10.270">
    <property type="entry name" value="Bacteriophage SPP1 head-tail adaptor protein"/>
    <property type="match status" value="1"/>
</dbReference>
<reference evidence="2 3" key="1">
    <citation type="submission" date="2018-08" db="EMBL/GenBank/DDBJ databases">
        <title>A genome reference for cultivated species of the human gut microbiota.</title>
        <authorList>
            <person name="Zou Y."/>
            <person name="Xue W."/>
            <person name="Luo G."/>
        </authorList>
    </citation>
    <scope>NUCLEOTIDE SEQUENCE [LARGE SCALE GENOMIC DNA]</scope>
    <source>
        <strain evidence="2 3">AF36-12AT</strain>
    </source>
</reference>
<dbReference type="EMBL" id="QRPH01000004">
    <property type="protein sequence ID" value="RHL95483.1"/>
    <property type="molecule type" value="Genomic_DNA"/>
</dbReference>
<feature type="region of interest" description="Disordered" evidence="1">
    <location>
        <begin position="1"/>
        <end position="35"/>
    </location>
</feature>
<feature type="compositionally biased region" description="Basic residues" evidence="1">
    <location>
        <begin position="21"/>
        <end position="33"/>
    </location>
</feature>
<protein>
    <recommendedName>
        <fullName evidence="4">Head-tail adaptor protein</fullName>
    </recommendedName>
</protein>
<comment type="caution">
    <text evidence="2">The sequence shown here is derived from an EMBL/GenBank/DDBJ whole genome shotgun (WGS) entry which is preliminary data.</text>
</comment>
<dbReference type="Proteomes" id="UP000285613">
    <property type="component" value="Unassembled WGS sequence"/>
</dbReference>
<organism evidence="2 3">
    <name type="scientific">Bifidobacterium pseudocatenulatum</name>
    <dbReference type="NCBI Taxonomy" id="28026"/>
    <lineage>
        <taxon>Bacteria</taxon>
        <taxon>Bacillati</taxon>
        <taxon>Actinomycetota</taxon>
        <taxon>Actinomycetes</taxon>
        <taxon>Bifidobacteriales</taxon>
        <taxon>Bifidobacteriaceae</taxon>
        <taxon>Bifidobacterium</taxon>
    </lineage>
</organism>
<feature type="compositionally biased region" description="Basic residues" evidence="1">
    <location>
        <begin position="1"/>
        <end position="13"/>
    </location>
</feature>
<evidence type="ECO:0008006" key="4">
    <source>
        <dbReference type="Google" id="ProtNLM"/>
    </source>
</evidence>
<dbReference type="AlphaFoldDB" id="A0AAQ0RVJ5"/>
<evidence type="ECO:0000313" key="3">
    <source>
        <dbReference type="Proteomes" id="UP000285613"/>
    </source>
</evidence>
<gene>
    <name evidence="2" type="ORF">DWZ91_06580</name>
</gene>
<dbReference type="InterPro" id="IPR038666">
    <property type="entry name" value="SSP1_head-tail_sf"/>
</dbReference>
<evidence type="ECO:0000313" key="2">
    <source>
        <dbReference type="EMBL" id="RHL95483.1"/>
    </source>
</evidence>
<name>A0AAQ0RVJ5_BIFPS</name>